<name>A0ACC3N4I8_9PEZI</name>
<evidence type="ECO:0000313" key="1">
    <source>
        <dbReference type="EMBL" id="KAK3709275.1"/>
    </source>
</evidence>
<dbReference type="Proteomes" id="UP001281147">
    <property type="component" value="Unassembled WGS sequence"/>
</dbReference>
<gene>
    <name evidence="1" type="ORF">LTR37_011013</name>
</gene>
<sequence>MSLGSLNSGADSGDEEVKVEATEPSTERAEEASVSPPSSPPVAKEDISQDMPPATRKRSHEEMSIVPEETEDSSATAIGEVEAATSQSKQANTAADPSSTFKPSTQAHSMPPPQIPASSMISSSYKPPRSGQGTVSAQSSQAQPAKPGSTQHDAAKQQKPISDVSDESSDDTVESDSSQADPQTKIENFDWQDLQKRYHDKIAELDATEHNILGEFNSLCDYFSVWAQTGSHREVDRSFKRLKTQMTLVQHHEDELETKRQHYIQVVNAFKSALELLAR</sequence>
<keyword evidence="2" id="KW-1185">Reference proteome</keyword>
<proteinExistence type="predicted"/>
<evidence type="ECO:0000313" key="2">
    <source>
        <dbReference type="Proteomes" id="UP001281147"/>
    </source>
</evidence>
<accession>A0ACC3N4I8</accession>
<comment type="caution">
    <text evidence="1">The sequence shown here is derived from an EMBL/GenBank/DDBJ whole genome shotgun (WGS) entry which is preliminary data.</text>
</comment>
<reference evidence="1" key="1">
    <citation type="submission" date="2023-07" db="EMBL/GenBank/DDBJ databases">
        <title>Black Yeasts Isolated from many extreme environments.</title>
        <authorList>
            <person name="Coleine C."/>
            <person name="Stajich J.E."/>
            <person name="Selbmann L."/>
        </authorList>
    </citation>
    <scope>NUCLEOTIDE SEQUENCE</scope>
    <source>
        <strain evidence="1">CCFEE 5714</strain>
    </source>
</reference>
<protein>
    <submittedName>
        <fullName evidence="1">Uncharacterized protein</fullName>
    </submittedName>
</protein>
<organism evidence="1 2">
    <name type="scientific">Vermiconidia calcicola</name>
    <dbReference type="NCBI Taxonomy" id="1690605"/>
    <lineage>
        <taxon>Eukaryota</taxon>
        <taxon>Fungi</taxon>
        <taxon>Dikarya</taxon>
        <taxon>Ascomycota</taxon>
        <taxon>Pezizomycotina</taxon>
        <taxon>Dothideomycetes</taxon>
        <taxon>Dothideomycetidae</taxon>
        <taxon>Mycosphaerellales</taxon>
        <taxon>Extremaceae</taxon>
        <taxon>Vermiconidia</taxon>
    </lineage>
</organism>
<dbReference type="EMBL" id="JAUTXU010000094">
    <property type="protein sequence ID" value="KAK3709275.1"/>
    <property type="molecule type" value="Genomic_DNA"/>
</dbReference>